<feature type="coiled-coil region" evidence="6">
    <location>
        <begin position="269"/>
        <end position="296"/>
    </location>
</feature>
<comment type="similarity">
    <text evidence="2">Belongs to the BMT family.</text>
</comment>
<dbReference type="VEuPathDB" id="FungiDB:CAGL0B02926g"/>
<proteinExistence type="inferred from homology"/>
<dbReference type="VEuPathDB" id="FungiDB:GWK60_B02849"/>
<evidence type="ECO:0000256" key="3">
    <source>
        <dbReference type="ARBA" id="ARBA00022676"/>
    </source>
</evidence>
<dbReference type="Pfam" id="PF12141">
    <property type="entry name" value="BMT"/>
    <property type="match status" value="6"/>
</dbReference>
<feature type="transmembrane region" description="Helical" evidence="7">
    <location>
        <begin position="1209"/>
        <end position="1230"/>
    </location>
</feature>
<organism evidence="8 9">
    <name type="scientific">Candida glabrata</name>
    <name type="common">Yeast</name>
    <name type="synonym">Torulopsis glabrata</name>
    <dbReference type="NCBI Taxonomy" id="5478"/>
    <lineage>
        <taxon>Eukaryota</taxon>
        <taxon>Fungi</taxon>
        <taxon>Dikarya</taxon>
        <taxon>Ascomycota</taxon>
        <taxon>Saccharomycotina</taxon>
        <taxon>Saccharomycetes</taxon>
        <taxon>Saccharomycetales</taxon>
        <taxon>Saccharomycetaceae</taxon>
        <taxon>Nakaseomyces</taxon>
    </lineage>
</organism>
<evidence type="ECO:0000256" key="7">
    <source>
        <dbReference type="SAM" id="Phobius"/>
    </source>
</evidence>
<dbReference type="Proteomes" id="UP000054886">
    <property type="component" value="Unassembled WGS sequence"/>
</dbReference>
<dbReference type="VEuPathDB" id="FungiDB:GVI51_B02849"/>
<keyword evidence="4" id="KW-0735">Signal-anchor</keyword>
<dbReference type="VEuPathDB" id="FungiDB:GVI51_B02893"/>
<evidence type="ECO:0000256" key="4">
    <source>
        <dbReference type="ARBA" id="ARBA00022968"/>
    </source>
</evidence>
<keyword evidence="8" id="KW-0808">Transferase</keyword>
<dbReference type="VEuPathDB" id="FungiDB:GWK60_B02827"/>
<accession>A0A0W0D0M3</accession>
<sequence>MKWLPINKERNRYMTPTRYILNTKVLVLLVLTLVCFVSLESLRDVYQMTVVKLSDSGACKESCTHNTTTWKDKTTLAHMVRNYRNMEYTPFKFVNYLGNRNIPAGLKEADACNYISHESKLEYANVTKFIRPNFKVLSESVKKTDPRWHDFLKGIAGDKSIDDTLDKKWFMFGSSAEWLEEEQCYVVYSRLIISKEENREHPSISLVAAQAFDKDWKEIYGKRIKYIDVETPENLDEQFKAIEMKYNLTESCMPGKSAKTLPKNKDPQFDEQEHCLKQLEARFKMAKEEKEELIAKYYRVYPTVLDIPFKATGNLDYMGPEDPKILIRRNHDGQQEPIVVYNMQDNNYEQRLMFVVLPHRKINPIVPLVDKEYKIGGTQKNWTPFIHEGDATSDGSRGFMHVVQHMSPTSILKCSLDNGKCKYIFDAAKIPSLKDVGVKELRGGSAFVKIPHGIPELDGRNLWIAMIKSHQGHCGISFKFYRPHLAIMEEKDGKFSMLSYSSALHFDRDVLSWDGNSTYAGYINIMSPNSIVSWNIISHNHENDTYEDYMELSFSESDYMSYVVTVRGVLDYILQVLRDGSDRKFLDWTSKDLATMVGTPPKCVRSNLKQHCSVYGNAHKEDIPKKLRKVTLKIVVLISVFVLCLLTLTIVSDTHRNPVASNSFIPEPVTHSLPSWKHQASSAHLLTRFRKMEYNPFRFVNYLNNQHLAEETDKTKVCQHMEYQAMLQYSTATHPITPNYKAFSTSLYQRKSRLHGFMKKLAHDQPIDTTFKDKWFMFGSSIEWLEDEQCYVAYSRLIISERKSRGHPSVSLIAAQAFDKDWNELIGKRIKYVDIDIPEDFDDQLKAIDEKYNAFAKCVEKSAEVHSDQANSENYDKCASQHKENQKLAEVEKLELINRYFRVYPTVLDIPFKTTGDLQFMGPEDPKVIIRRNLDGTLEPLVFYNLEDDNYDRRLMFIVMPHRKINPIMPLVDEEFTITRIQKNWSPFIMDGDSVKGGSRGFVHIIQHIVPTTVLKCSLDDGKCSFVFNASAIEGSQSIESRDIRGGTAFIRLPQGIPEFSGRNIWIGVIKVHIKDCGGTSQFYRPHLALMEERNGEYSFLSISSAIHFNRDVLGWDLESTSMFFVNIMSPNSIVSWNVVSHDQETDTYEDYMELSFSEADFNSHILTLKGVIDYVRQVLRDSDSTNQVSALEPHPSLAISKCRLGRGFTWRLVVLAIVSVLCLLSLGTTPDMYGKSLFMSSNTTSDDSGSHDALSWKNKTTLAHMVTNFRKMEYKQFDLVNYVGNRAIPEGLDMVESCKHIEHDAKLEYGNITIPIIPNYKVFSDSMNQPSSRFYNFLKKLAKGKPIESTFKKKWYMFGSSAEWLEEEQCYVVYSRLILSEANARDQASISLIAAQAFDKDWNELYGKRIRYLDVETPDDFEEQLKSIDTKYNITEECLGKREDYSSYLEPQSDPDGSESCILVSEESIRLADMEKQELIDMYFRTYPTVIDIPFKTTGDLRFMGPEDPKVIIRRNANREQEPLVIYNMNDKNFDRRLMFMVMPHRKVNPIVPLVDKEFSISETQKNWTPFIRDEDAVADGSRGFVHIVQHIMPITVLKCSLDDGKCTYEFRADKIDKLKKSQFKDLRGGTSFVRVPQGIPELDGRKLWLGVIKSHIIGCGGATHFYRPHLVLMEERDGKYSFISLSSPSHFHRDVLSWDMKTTSMKYINIMSPNSIVSWNVVSHDHENDSYEDYIEMSFSESDCKSYVLAVRGMLNYILQVLRDSSDAKYLDWDSNDLDIRVGTAPKCEIIGASDCKRAMASNSRQNS</sequence>
<keyword evidence="7" id="KW-1133">Transmembrane helix</keyword>
<comment type="subcellular location">
    <subcellularLocation>
        <location evidence="1">Membrane</location>
        <topology evidence="1">Single-pass type II membrane protein</topology>
    </subcellularLocation>
</comment>
<dbReference type="VEuPathDB" id="FungiDB:CAGL0B02970g"/>
<dbReference type="VEuPathDB" id="FungiDB:GWK60_B02761"/>
<evidence type="ECO:0000256" key="1">
    <source>
        <dbReference type="ARBA" id="ARBA00004606"/>
    </source>
</evidence>
<evidence type="ECO:0000313" key="9">
    <source>
        <dbReference type="Proteomes" id="UP000054886"/>
    </source>
</evidence>
<keyword evidence="5" id="KW-0961">Cell wall biogenesis/degradation</keyword>
<gene>
    <name evidence="8" type="ORF">AO440_000290</name>
</gene>
<dbReference type="GO" id="GO:0000030">
    <property type="term" value="F:mannosyltransferase activity"/>
    <property type="evidence" value="ECO:0007669"/>
    <property type="project" value="InterPro"/>
</dbReference>
<dbReference type="GO" id="GO:0071555">
    <property type="term" value="P:cell wall organization"/>
    <property type="evidence" value="ECO:0007669"/>
    <property type="project" value="UniProtKB-KW"/>
</dbReference>
<evidence type="ECO:0000256" key="5">
    <source>
        <dbReference type="ARBA" id="ARBA00023316"/>
    </source>
</evidence>
<keyword evidence="7" id="KW-0812">Transmembrane</keyword>
<keyword evidence="6" id="KW-0175">Coiled coil</keyword>
<evidence type="ECO:0000256" key="2">
    <source>
        <dbReference type="ARBA" id="ARBA00009486"/>
    </source>
</evidence>
<protein>
    <submittedName>
        <fullName evidence="8">Beta-mannosyltransferase 1</fullName>
    </submittedName>
</protein>
<reference evidence="8 9" key="1">
    <citation type="submission" date="2015-10" db="EMBL/GenBank/DDBJ databases">
        <title>Draft genomes sequences of Candida glabrata isolates 1A, 1B, 2A, 2B, 3A and 3B.</title>
        <authorList>
            <person name="Haavelsrud O.E."/>
            <person name="Gaustad P."/>
        </authorList>
    </citation>
    <scope>NUCLEOTIDE SEQUENCE [LARGE SCALE GENOMIC DNA]</scope>
    <source>
        <strain evidence="8">910700640</strain>
    </source>
</reference>
<keyword evidence="7" id="KW-0472">Membrane</keyword>
<comment type="caution">
    <text evidence="8">The sequence shown here is derived from an EMBL/GenBank/DDBJ whole genome shotgun (WGS) entry which is preliminary data.</text>
</comment>
<evidence type="ECO:0000256" key="6">
    <source>
        <dbReference type="SAM" id="Coils"/>
    </source>
</evidence>
<dbReference type="GO" id="GO:0016020">
    <property type="term" value="C:membrane"/>
    <property type="evidence" value="ECO:0007669"/>
    <property type="project" value="UniProtKB-SubCell"/>
</dbReference>
<keyword evidence="3 8" id="KW-0328">Glycosyltransferase</keyword>
<name>A0A0W0D0M3_CANGB</name>
<evidence type="ECO:0000313" key="8">
    <source>
        <dbReference type="EMBL" id="KTB03505.1"/>
    </source>
</evidence>
<dbReference type="VEuPathDB" id="FungiDB:B1J91_B02926g"/>
<dbReference type="VEuPathDB" id="FungiDB:B1J91_B02970g"/>
<dbReference type="InterPro" id="IPR021988">
    <property type="entry name" value="BMT1"/>
</dbReference>
<dbReference type="EMBL" id="LLZZ01000119">
    <property type="protein sequence ID" value="KTB03505.1"/>
    <property type="molecule type" value="Genomic_DNA"/>
</dbReference>
<feature type="transmembrane region" description="Helical" evidence="7">
    <location>
        <begin position="630"/>
        <end position="651"/>
    </location>
</feature>